<evidence type="ECO:0000313" key="3">
    <source>
        <dbReference type="EMBL" id="WCT76170.1"/>
    </source>
</evidence>
<evidence type="ECO:0000313" key="4">
    <source>
        <dbReference type="Proteomes" id="UP001218231"/>
    </source>
</evidence>
<feature type="region of interest" description="Disordered" evidence="1">
    <location>
        <begin position="20"/>
        <end position="44"/>
    </location>
</feature>
<evidence type="ECO:0000256" key="2">
    <source>
        <dbReference type="SAM" id="SignalP"/>
    </source>
</evidence>
<evidence type="ECO:0008006" key="5">
    <source>
        <dbReference type="Google" id="ProtNLM"/>
    </source>
</evidence>
<keyword evidence="4" id="KW-1185">Reference proteome</keyword>
<dbReference type="EMBL" id="CP117417">
    <property type="protein sequence ID" value="WCT76170.1"/>
    <property type="molecule type" value="Genomic_DNA"/>
</dbReference>
<sequence>MKILKYVIAATVIGAVPHGAAAQTAAQTSQPAPDEAPADAPSAQTVKPMIGDNIYDKNAEQIGTVASTNGQQVIVTTTKGKITIPLASLFAGTKGLAINMTKEEVDAAIQSAARQGA</sequence>
<feature type="chain" id="PRO_5045347435" description="PRC-barrel domain-containing protein" evidence="2">
    <location>
        <begin position="22"/>
        <end position="117"/>
    </location>
</feature>
<gene>
    <name evidence="3" type="ORF">PQ457_09420</name>
</gene>
<dbReference type="RefSeq" id="WP_273616621.1">
    <property type="nucleotide sequence ID" value="NZ_CP103868.1"/>
</dbReference>
<protein>
    <recommendedName>
        <fullName evidence="5">PRC-barrel domain-containing protein</fullName>
    </recommendedName>
</protein>
<feature type="signal peptide" evidence="2">
    <location>
        <begin position="1"/>
        <end position="21"/>
    </location>
</feature>
<evidence type="ECO:0000256" key="1">
    <source>
        <dbReference type="SAM" id="MobiDB-lite"/>
    </source>
</evidence>
<accession>A0ABY7TT98</accession>
<reference evidence="3 4" key="1">
    <citation type="submission" date="2023-02" db="EMBL/GenBank/DDBJ databases">
        <title>Genome sequence of Novosphingobium humi KACC 19094.</title>
        <authorList>
            <person name="Kim S."/>
            <person name="Heo J."/>
            <person name="Kwon S.-W."/>
        </authorList>
    </citation>
    <scope>NUCLEOTIDE SEQUENCE [LARGE SCALE GENOMIC DNA]</scope>
    <source>
        <strain evidence="3 4">KACC 19094</strain>
    </source>
</reference>
<dbReference type="Proteomes" id="UP001218231">
    <property type="component" value="Chromosome"/>
</dbReference>
<proteinExistence type="predicted"/>
<name>A0ABY7TT98_9SPHN</name>
<keyword evidence="2" id="KW-0732">Signal</keyword>
<organism evidence="3 4">
    <name type="scientific">Novosphingobium humi</name>
    <dbReference type="NCBI Taxonomy" id="2282397"/>
    <lineage>
        <taxon>Bacteria</taxon>
        <taxon>Pseudomonadati</taxon>
        <taxon>Pseudomonadota</taxon>
        <taxon>Alphaproteobacteria</taxon>
        <taxon>Sphingomonadales</taxon>
        <taxon>Sphingomonadaceae</taxon>
        <taxon>Novosphingobium</taxon>
    </lineage>
</organism>